<accession>A0A330M6M8</accession>
<name>A0A330M6M8_9GAMM</name>
<dbReference type="Proteomes" id="UP000250123">
    <property type="component" value="Chromosome SHEWBE"/>
</dbReference>
<evidence type="ECO:0000256" key="1">
    <source>
        <dbReference type="SAM" id="Phobius"/>
    </source>
</evidence>
<organism evidence="2 3">
    <name type="scientific">Shewanella benthica</name>
    <dbReference type="NCBI Taxonomy" id="43661"/>
    <lineage>
        <taxon>Bacteria</taxon>
        <taxon>Pseudomonadati</taxon>
        <taxon>Pseudomonadota</taxon>
        <taxon>Gammaproteobacteria</taxon>
        <taxon>Alteromonadales</taxon>
        <taxon>Shewanellaceae</taxon>
        <taxon>Shewanella</taxon>
    </lineage>
</organism>
<keyword evidence="1" id="KW-0812">Transmembrane</keyword>
<gene>
    <name evidence="2" type="ORF">SHEWBE_3140</name>
</gene>
<dbReference type="AlphaFoldDB" id="A0A330M6M8"/>
<proteinExistence type="predicted"/>
<feature type="transmembrane region" description="Helical" evidence="1">
    <location>
        <begin position="12"/>
        <end position="38"/>
    </location>
</feature>
<keyword evidence="1" id="KW-0472">Membrane</keyword>
<protein>
    <submittedName>
        <fullName evidence="2">Uncharacterized protein</fullName>
    </submittedName>
</protein>
<dbReference type="EMBL" id="LS483452">
    <property type="protein sequence ID" value="SQH77103.1"/>
    <property type="molecule type" value="Genomic_DNA"/>
</dbReference>
<evidence type="ECO:0000313" key="3">
    <source>
        <dbReference type="Proteomes" id="UP000250123"/>
    </source>
</evidence>
<sequence>MACYRAKTKVANGIALFILMIEMCSEAKTLYLVTYIIILKVSP</sequence>
<dbReference type="KEGG" id="sbk:SHEWBE_3140"/>
<keyword evidence="1" id="KW-1133">Transmembrane helix</keyword>
<reference evidence="3" key="1">
    <citation type="submission" date="2018-06" db="EMBL/GenBank/DDBJ databases">
        <authorList>
            <person name="Cea G.-C."/>
            <person name="William W."/>
        </authorList>
    </citation>
    <scope>NUCLEOTIDE SEQUENCE [LARGE SCALE GENOMIC DNA]</scope>
    <source>
        <strain evidence="3">DB21MT-2</strain>
    </source>
</reference>
<evidence type="ECO:0000313" key="2">
    <source>
        <dbReference type="EMBL" id="SQH77103.1"/>
    </source>
</evidence>